<protein>
    <submittedName>
        <fullName evidence="6">Phospholipase DDHD2-like isoform X1</fullName>
    </submittedName>
</protein>
<keyword evidence="5" id="KW-1185">Reference proteome</keyword>
<feature type="compositionally biased region" description="Low complexity" evidence="2">
    <location>
        <begin position="97"/>
        <end position="118"/>
    </location>
</feature>
<dbReference type="PROSITE" id="PS51043">
    <property type="entry name" value="DDHD"/>
    <property type="match status" value="1"/>
</dbReference>
<feature type="region of interest" description="Disordered" evidence="2">
    <location>
        <begin position="578"/>
        <end position="619"/>
    </location>
</feature>
<reference evidence="6" key="2">
    <citation type="submission" date="2025-08" db="UniProtKB">
        <authorList>
            <consortium name="RefSeq"/>
        </authorList>
    </citation>
    <scope>IDENTIFICATION</scope>
    <source>
        <strain evidence="6">S238N-H82</strain>
        <tissue evidence="6">Testes</tissue>
    </source>
</reference>
<dbReference type="SMART" id="SM01127">
    <property type="entry name" value="DDHD"/>
    <property type="match status" value="1"/>
</dbReference>
<feature type="compositionally biased region" description="Basic and acidic residues" evidence="2">
    <location>
        <begin position="698"/>
        <end position="712"/>
    </location>
</feature>
<dbReference type="OrthoDB" id="69269at2759"/>
<dbReference type="KEGG" id="bfo:118413468"/>
<feature type="domain" description="DDHD" evidence="4">
    <location>
        <begin position="748"/>
        <end position="955"/>
    </location>
</feature>
<evidence type="ECO:0000256" key="2">
    <source>
        <dbReference type="SAM" id="MobiDB-lite"/>
    </source>
</evidence>
<dbReference type="GO" id="GO:0046872">
    <property type="term" value="F:metal ion binding"/>
    <property type="evidence" value="ECO:0007669"/>
    <property type="project" value="InterPro"/>
</dbReference>
<dbReference type="OMA" id="WQNENIV"/>
<feature type="compositionally biased region" description="Low complexity" evidence="2">
    <location>
        <begin position="165"/>
        <end position="174"/>
    </location>
</feature>
<dbReference type="Gene3D" id="1.10.150.50">
    <property type="entry name" value="Transcription Factor, Ets-1"/>
    <property type="match status" value="1"/>
</dbReference>
<feature type="region of interest" description="Disordered" evidence="2">
    <location>
        <begin position="698"/>
        <end position="725"/>
    </location>
</feature>
<name>A0A9J7KYX9_BRAFL</name>
<evidence type="ECO:0000259" key="3">
    <source>
        <dbReference type="PROSITE" id="PS50918"/>
    </source>
</evidence>
<feature type="region of interest" description="Disordered" evidence="2">
    <location>
        <begin position="38"/>
        <end position="227"/>
    </location>
</feature>
<dbReference type="FunFam" id="1.10.150.50:FF:000034">
    <property type="entry name" value="ankyrin repeat and SAM domain-containing protein 4B"/>
    <property type="match status" value="1"/>
</dbReference>
<dbReference type="CDD" id="cd09516">
    <property type="entry name" value="SAM_sec23ip-like"/>
    <property type="match status" value="1"/>
</dbReference>
<evidence type="ECO:0000259" key="4">
    <source>
        <dbReference type="PROSITE" id="PS51043"/>
    </source>
</evidence>
<dbReference type="GeneID" id="118413468"/>
<dbReference type="PANTHER" id="PTHR23509">
    <property type="entry name" value="PA-PL1 PHOSPHOLIPASE FAMILY"/>
    <property type="match status" value="1"/>
</dbReference>
<dbReference type="GO" id="GO:0030134">
    <property type="term" value="C:COPII-coated ER to Golgi transport vesicle"/>
    <property type="evidence" value="ECO:0000318"/>
    <property type="project" value="GO_Central"/>
</dbReference>
<evidence type="ECO:0000256" key="1">
    <source>
        <dbReference type="ARBA" id="ARBA00038464"/>
    </source>
</evidence>
<dbReference type="InterPro" id="IPR057825">
    <property type="entry name" value="WWE_SEC23-DDH2"/>
</dbReference>
<dbReference type="GO" id="GO:0004620">
    <property type="term" value="F:phospholipase activity"/>
    <property type="evidence" value="ECO:0000318"/>
    <property type="project" value="GO_Central"/>
</dbReference>
<dbReference type="Pfam" id="PF02862">
    <property type="entry name" value="DDHD"/>
    <property type="match status" value="1"/>
</dbReference>
<feature type="compositionally biased region" description="Low complexity" evidence="2">
    <location>
        <begin position="203"/>
        <end position="224"/>
    </location>
</feature>
<dbReference type="InterPro" id="IPR013761">
    <property type="entry name" value="SAM/pointed_sf"/>
</dbReference>
<dbReference type="AlphaFoldDB" id="A0A9J7KYX9"/>
<dbReference type="PROSITE" id="PS50918">
    <property type="entry name" value="WWE"/>
    <property type="match status" value="1"/>
</dbReference>
<accession>A0A9J7KYX9</accession>
<dbReference type="GO" id="GO:0005737">
    <property type="term" value="C:cytoplasm"/>
    <property type="evidence" value="ECO:0000318"/>
    <property type="project" value="GO_Central"/>
</dbReference>
<reference evidence="5" key="1">
    <citation type="journal article" date="2020" name="Nat. Ecol. Evol.">
        <title>Deeply conserved synteny resolves early events in vertebrate evolution.</title>
        <authorList>
            <person name="Simakov O."/>
            <person name="Marletaz F."/>
            <person name="Yue J.X."/>
            <person name="O'Connell B."/>
            <person name="Jenkins J."/>
            <person name="Brandt A."/>
            <person name="Calef R."/>
            <person name="Tung C.H."/>
            <person name="Huang T.K."/>
            <person name="Schmutz J."/>
            <person name="Satoh N."/>
            <person name="Yu J.K."/>
            <person name="Putnam N.H."/>
            <person name="Green R.E."/>
            <person name="Rokhsar D.S."/>
        </authorList>
    </citation>
    <scope>NUCLEOTIDE SEQUENCE [LARGE SCALE GENOMIC DNA]</scope>
    <source>
        <strain evidence="5">S238N-H82</strain>
    </source>
</reference>
<dbReference type="SMART" id="SM00454">
    <property type="entry name" value="SAM"/>
    <property type="match status" value="1"/>
</dbReference>
<feature type="compositionally biased region" description="Acidic residues" evidence="2">
    <location>
        <begin position="597"/>
        <end position="611"/>
    </location>
</feature>
<gene>
    <name evidence="6" type="primary">LOC118413468</name>
</gene>
<proteinExistence type="inferred from homology"/>
<organism evidence="5 6">
    <name type="scientific">Branchiostoma floridae</name>
    <name type="common">Florida lancelet</name>
    <name type="synonym">Amphioxus</name>
    <dbReference type="NCBI Taxonomy" id="7739"/>
    <lineage>
        <taxon>Eukaryota</taxon>
        <taxon>Metazoa</taxon>
        <taxon>Chordata</taxon>
        <taxon>Cephalochordata</taxon>
        <taxon>Leptocardii</taxon>
        <taxon>Amphioxiformes</taxon>
        <taxon>Branchiostomatidae</taxon>
        <taxon>Branchiostoma</taxon>
    </lineage>
</organism>
<dbReference type="InterPro" id="IPR001660">
    <property type="entry name" value="SAM"/>
</dbReference>
<dbReference type="Pfam" id="PF02825">
    <property type="entry name" value="WWE"/>
    <property type="match status" value="1"/>
</dbReference>
<feature type="domain" description="WWE" evidence="3">
    <location>
        <begin position="224"/>
        <end position="308"/>
    </location>
</feature>
<dbReference type="PANTHER" id="PTHR23509:SF10">
    <property type="entry name" value="LD21067P"/>
    <property type="match status" value="1"/>
</dbReference>
<evidence type="ECO:0000313" key="6">
    <source>
        <dbReference type="RefSeq" id="XP_035672762.1"/>
    </source>
</evidence>
<evidence type="ECO:0000313" key="5">
    <source>
        <dbReference type="Proteomes" id="UP000001554"/>
    </source>
</evidence>
<dbReference type="Pfam" id="PF23464">
    <property type="entry name" value="WWE_3"/>
    <property type="match status" value="1"/>
</dbReference>
<dbReference type="RefSeq" id="XP_035672762.1">
    <property type="nucleotide sequence ID" value="XM_035816869.1"/>
</dbReference>
<dbReference type="Proteomes" id="UP000001554">
    <property type="component" value="Chromosome 4"/>
</dbReference>
<feature type="compositionally biased region" description="Polar residues" evidence="2">
    <location>
        <begin position="69"/>
        <end position="84"/>
    </location>
</feature>
<feature type="compositionally biased region" description="Low complexity" evidence="2">
    <location>
        <begin position="144"/>
        <end position="158"/>
    </location>
</feature>
<comment type="similarity">
    <text evidence="1">Belongs to the PA-PLA1 family.</text>
</comment>
<dbReference type="Pfam" id="PF00536">
    <property type="entry name" value="SAM_1"/>
    <property type="match status" value="1"/>
</dbReference>
<dbReference type="InterPro" id="IPR004170">
    <property type="entry name" value="WWE_dom"/>
</dbReference>
<dbReference type="InterPro" id="IPR058055">
    <property type="entry name" value="PA-PLA1"/>
</dbReference>
<dbReference type="SUPFAM" id="SSF47769">
    <property type="entry name" value="SAM/Pointed domain"/>
    <property type="match status" value="1"/>
</dbReference>
<dbReference type="InterPro" id="IPR004177">
    <property type="entry name" value="DDHD_dom"/>
</dbReference>
<sequence length="969" mass="108546">MADKNNLPQASLLFSGSDSFSFPQLNTSATLVPVVGQEATMIPSEEEGEADSFLGQNNPPTSQPAPFTFFQQQSNGSDPFSQIGSDAPDPFAQISDQRQPPLIQEQQPELFAASSQPSQPTPPPPASQPYSPQQFYQPPPPSHTPQSQSFSSPPQSFHTPPPSFSTPSMTSAPPQDNVFRPTPQSPQYGESLPMGVPPPPTDSQLQSQWQQQGGSMSASSTGSSLVGTPGYEPVQPHWFYCKIVEGREVWLPFSLLDSLRLEEAFSTAVQQDPENYVIPTNGGRYDVHLNDRLRYSVFWDEDPSIVRRCTWFYKGDGDNKFVPYAEDFSERLESEYFNAVTNNAWHRRLEFPGGETIVMHNPNVIVHFRQTPDEWGTTPDGQMRPRVVKRGVDDVVEIEDGSSEQIKKWRNLITDEGEVGPADHLVFVVHGIGPVCDLRFRSPVECVDDFRAVSQMLTHTHFKHGVDEGKVHRVEFLPVHWHKALHGDATGVDRQLKKITLPSIGRLRHFTNDTLLDILFYTSPSYCQTIAETVASEMDRLWDLFLSRNPRFVGGVSVVGHSLGSLIVFDLLAHQGMSAGTPSTEQQTPAGPPPEPEPQEETPGEQQEETTQEQKEEELSLDDLFSKLGLDEYKETFQQEKIDMESLVLCSEADLKEMGVPMGPRKKLFGFLKEQKTAKERKKAEAEDRKRREAERIAQEAARKAAEEERQRQQQQTAVGNGSITSLHVDYDTGHSGIGMPHIRYPPLKFSLTNFFALGSPIGMFLVTRGIEEIGEDFTLPTCPNFFNIFHPFDPVAYRIEPIVHPTVDVKPVLIPHHKGRKRLHLELKESLSRMGTDLKRAIIGAAKKGWTSIHDFARAHSANEDVQADLDSMADNIVQEIKAEEERMQVSAAVENPPPEDVQIGKLNRGNRIDYVLQEKPIESFNEYLFALGSHVCYWESEDTVLLLMKEIYSTSGVLPMIPGSQDR</sequence>